<dbReference type="InterPro" id="IPR010895">
    <property type="entry name" value="CHRD"/>
</dbReference>
<evidence type="ECO:0000313" key="2">
    <source>
        <dbReference type="EMBL" id="SDL78790.1"/>
    </source>
</evidence>
<feature type="domain" description="CHRD" evidence="1">
    <location>
        <begin position="422"/>
        <end position="557"/>
    </location>
</feature>
<reference evidence="2 3" key="1">
    <citation type="submission" date="2016-10" db="EMBL/GenBank/DDBJ databases">
        <authorList>
            <person name="de Groot N.N."/>
        </authorList>
    </citation>
    <scope>NUCLEOTIDE SEQUENCE [LARGE SCALE GENOMIC DNA]</scope>
    <source>
        <strain evidence="2 3">DSM 17813</strain>
    </source>
</reference>
<protein>
    <submittedName>
        <fullName evidence="2">CHRD domain-containing protein</fullName>
    </submittedName>
</protein>
<evidence type="ECO:0000259" key="1">
    <source>
        <dbReference type="SMART" id="SM00754"/>
    </source>
</evidence>
<accession>A0A1G9MX06</accession>
<organism evidence="2 3">
    <name type="scientific">Geoalkalibacter ferrihydriticus</name>
    <dbReference type="NCBI Taxonomy" id="392333"/>
    <lineage>
        <taxon>Bacteria</taxon>
        <taxon>Pseudomonadati</taxon>
        <taxon>Thermodesulfobacteriota</taxon>
        <taxon>Desulfuromonadia</taxon>
        <taxon>Desulfuromonadales</taxon>
        <taxon>Geoalkalibacteraceae</taxon>
        <taxon>Geoalkalibacter</taxon>
    </lineage>
</organism>
<dbReference type="OrthoDB" id="571052at2"/>
<dbReference type="Pfam" id="PF07452">
    <property type="entry name" value="CHRD"/>
    <property type="match status" value="1"/>
</dbReference>
<dbReference type="EMBL" id="FNGU01000002">
    <property type="protein sequence ID" value="SDL78790.1"/>
    <property type="molecule type" value="Genomic_DNA"/>
</dbReference>
<dbReference type="SMART" id="SM00754">
    <property type="entry name" value="CHRD"/>
    <property type="match status" value="1"/>
</dbReference>
<gene>
    <name evidence="2" type="ORF">SAMN05660860_01281</name>
</gene>
<dbReference type="Proteomes" id="UP000182146">
    <property type="component" value="Unassembled WGS sequence"/>
</dbReference>
<proteinExistence type="predicted"/>
<dbReference type="RefSeq" id="WP_082047812.1">
    <property type="nucleotide sequence ID" value="NZ_FNGU01000002.1"/>
</dbReference>
<dbReference type="STRING" id="392333.SAMN05660860_01281"/>
<evidence type="ECO:0000313" key="3">
    <source>
        <dbReference type="Proteomes" id="UP000182146"/>
    </source>
</evidence>
<name>A0A1G9MX06_9BACT</name>
<dbReference type="AlphaFoldDB" id="A0A1G9MX06"/>
<sequence length="616" mass="65998">MGIKELSRRLWLLVAAMVLAFGFVQPATAELLGYEPDLAIQYNIVGDEALLVENGEYAFPLWFMDAKSLKLRACLDDPAMCVQEIEEAVENGDGDPALFEHEFIYWAAEAGPNGFAAHPDADDDARARFILALEGFIEELPEEEGGGIVAGVFNEVLIHMRGLQPGGTYTVVHPFSATPRTAVADERGRLSYAEPAEHPVGNALELFDIALEGPIQHFLYSDTLLPIEVEGRYYLGDPTFVDPVTEEEGHTIFGSPFGINYVRVTGPGLPQDGVFADHFVVSGQIFFDENLAPIADFDVAITKLGEPVIIDVLENDLLQGDVPINPTSLERDGAITNLDGGNVTPVRELDNVLLQFIPDTAGLGGFDYTVQTFTGESDTASVWVFVEDLQFSQAEYRARTGKWTLNGTSSFRDLSVTNDGLTGYFTDLFGTQEVPPVTSAASGASWVIIPEVPVELSVEIEVDVAPVTPITRAHIHLGDVGANGGRLFDLCGEAGTPPCGTMESFSAVLDATDVRAVGDIAAGDFAAAVQAIRDGRTYVNVHTEAFPGGEIRGQIGRNLINLRAGENGPALGAAEVQEGGGWSYSGKSIGSPGTAPHMIHAESSLGNVETLELQLR</sequence>